<dbReference type="InterPro" id="IPR029062">
    <property type="entry name" value="Class_I_gatase-like"/>
</dbReference>
<dbReference type="InterPro" id="IPR040921">
    <property type="entry name" value="Peptidase_S66C"/>
</dbReference>
<keyword evidence="6" id="KW-1185">Reference proteome</keyword>
<feature type="domain" description="LD-carboxypeptidase C-terminal" evidence="4">
    <location>
        <begin position="215"/>
        <end position="335"/>
    </location>
</feature>
<dbReference type="InterPro" id="IPR040449">
    <property type="entry name" value="Peptidase_S66_N"/>
</dbReference>
<dbReference type="Pfam" id="PF02016">
    <property type="entry name" value="Peptidase_S66"/>
    <property type="match status" value="1"/>
</dbReference>
<dbReference type="SUPFAM" id="SSF141986">
    <property type="entry name" value="LD-carboxypeptidase A C-terminal domain-like"/>
    <property type="match status" value="1"/>
</dbReference>
<dbReference type="EMBL" id="JBDGHN010000005">
    <property type="protein sequence ID" value="MEN2751920.1"/>
    <property type="molecule type" value="Genomic_DNA"/>
</dbReference>
<dbReference type="Gene3D" id="3.40.50.10740">
    <property type="entry name" value="Class I glutamine amidotransferase-like"/>
    <property type="match status" value="1"/>
</dbReference>
<evidence type="ECO:0000259" key="4">
    <source>
        <dbReference type="Pfam" id="PF17676"/>
    </source>
</evidence>
<evidence type="ECO:0000259" key="3">
    <source>
        <dbReference type="Pfam" id="PF02016"/>
    </source>
</evidence>
<dbReference type="InterPro" id="IPR003507">
    <property type="entry name" value="S66_fam"/>
</dbReference>
<proteinExistence type="inferred from homology"/>
<name>A0ABU9X939_9GAMM</name>
<reference evidence="5 6" key="1">
    <citation type="submission" date="2024-05" db="EMBL/GenBank/DDBJ databases">
        <authorList>
            <person name="Kim H.-Y."/>
            <person name="Kim E."/>
            <person name="Cai Y."/>
            <person name="Yang S.-M."/>
            <person name="Lee W."/>
        </authorList>
    </citation>
    <scope>NUCLEOTIDE SEQUENCE [LARGE SCALE GENOMIC DNA]</scope>
    <source>
        <strain evidence="5 6">FBL11</strain>
    </source>
</reference>
<evidence type="ECO:0000256" key="2">
    <source>
        <dbReference type="ARBA" id="ARBA00022801"/>
    </source>
</evidence>
<organism evidence="5 6">
    <name type="scientific">Psychrobacter saeujeotis</name>
    <dbReference type="NCBI Taxonomy" id="3143436"/>
    <lineage>
        <taxon>Bacteria</taxon>
        <taxon>Pseudomonadati</taxon>
        <taxon>Pseudomonadota</taxon>
        <taxon>Gammaproteobacteria</taxon>
        <taxon>Moraxellales</taxon>
        <taxon>Moraxellaceae</taxon>
        <taxon>Psychrobacter</taxon>
    </lineage>
</organism>
<dbReference type="Pfam" id="PF17676">
    <property type="entry name" value="Peptidase_S66C"/>
    <property type="match status" value="1"/>
</dbReference>
<feature type="domain" description="LD-carboxypeptidase N-terminal" evidence="3">
    <location>
        <begin position="13"/>
        <end position="132"/>
    </location>
</feature>
<dbReference type="Gene3D" id="3.50.30.60">
    <property type="entry name" value="LD-carboxypeptidase A C-terminal domain-like"/>
    <property type="match status" value="1"/>
</dbReference>
<sequence>MIKPAKLNKGDTVATVSLSWGGASELPHRYQAGKQQFQDTFGVNVIEMHNTLKPAKWLQENPQARADDLHEALTNPNVKAIISNIGGSDSIRLLPYIDFDLIQKNPKIFLGFSDSTITHFMFYKAGVTSFYGTSLLVGFAENGGMHDYVIEDIKRTLFSSRPVGQIQPSTVWTSEWLEWENPELATKKRMMTQSLGWRWLNGQSKQQGKAVGKVTGELLGGCIEVLEFMKDTALWVSPADWQGKILFIETSEDQPSPTFFRYWLRNYVASGIMERIRGIILGRPEDNKFWREYDEVLLDVIYNEAGLSHLPIITGMDFGHSSPTFTLPLGVKAQIDCDNQTFSIIESGVSE</sequence>
<dbReference type="PANTHER" id="PTHR30237:SF4">
    <property type="entry name" value="LD-CARBOXYPEPTIDASE C-TERMINAL DOMAIN-CONTAINING PROTEIN"/>
    <property type="match status" value="1"/>
</dbReference>
<keyword evidence="2" id="KW-0378">Hydrolase</keyword>
<dbReference type="PANTHER" id="PTHR30237">
    <property type="entry name" value="MURAMOYLTETRAPEPTIDE CARBOXYPEPTIDASE"/>
    <property type="match status" value="1"/>
</dbReference>
<dbReference type="InterPro" id="IPR027461">
    <property type="entry name" value="Carboxypeptidase_A_C_sf"/>
</dbReference>
<evidence type="ECO:0000256" key="1">
    <source>
        <dbReference type="ARBA" id="ARBA00010233"/>
    </source>
</evidence>
<comment type="caution">
    <text evidence="5">The sequence shown here is derived from an EMBL/GenBank/DDBJ whole genome shotgun (WGS) entry which is preliminary data.</text>
</comment>
<evidence type="ECO:0000313" key="5">
    <source>
        <dbReference type="EMBL" id="MEN2751920.1"/>
    </source>
</evidence>
<dbReference type="InterPro" id="IPR027478">
    <property type="entry name" value="LdcA_N"/>
</dbReference>
<comment type="similarity">
    <text evidence="1">Belongs to the peptidase S66 family.</text>
</comment>
<dbReference type="RefSeq" id="WP_299218523.1">
    <property type="nucleotide sequence ID" value="NZ_JBDGHN010000005.1"/>
</dbReference>
<dbReference type="Proteomes" id="UP001461960">
    <property type="component" value="Unassembled WGS sequence"/>
</dbReference>
<evidence type="ECO:0000313" key="6">
    <source>
        <dbReference type="Proteomes" id="UP001461960"/>
    </source>
</evidence>
<dbReference type="SUPFAM" id="SSF52317">
    <property type="entry name" value="Class I glutamine amidotransferase-like"/>
    <property type="match status" value="1"/>
</dbReference>
<dbReference type="PIRSF" id="PIRSF028757">
    <property type="entry name" value="LD-carboxypeptidase"/>
    <property type="match status" value="1"/>
</dbReference>
<accession>A0ABU9X939</accession>
<protein>
    <submittedName>
        <fullName evidence="5">S66 peptidase family protein</fullName>
    </submittedName>
</protein>
<gene>
    <name evidence="5" type="ORF">AAIR29_09785</name>
</gene>
<dbReference type="CDD" id="cd07062">
    <property type="entry name" value="Peptidase_S66_mccF_like"/>
    <property type="match status" value="1"/>
</dbReference>